<proteinExistence type="predicted"/>
<evidence type="ECO:0000256" key="1">
    <source>
        <dbReference type="SAM" id="Phobius"/>
    </source>
</evidence>
<feature type="transmembrane region" description="Helical" evidence="1">
    <location>
        <begin position="94"/>
        <end position="117"/>
    </location>
</feature>
<accession>A0A518ETT7</accession>
<evidence type="ECO:0008006" key="4">
    <source>
        <dbReference type="Google" id="ProtNLM"/>
    </source>
</evidence>
<feature type="transmembrane region" description="Helical" evidence="1">
    <location>
        <begin position="129"/>
        <end position="152"/>
    </location>
</feature>
<sequence>MSWFATDAAMVRRLVLKDWQVYQKQLAGYVAGMLLALGLIGLGHSWAAGAGALLLLVLLVVVGSYSIQTLLLTERKQQNVPFIMSLPVTPMDVYWGKLLANLAIYLVPFTVVAGGMIAMVLSTPMPDGLVVWTVLIAAFLLTSFCVLLCVAISCSSEGWNIFTMIALMTLVGPFILWVTRSRQVGLDLEGESLVFGPVAIGLLAADVLVVVIAIGVTSWLHARKSSFL</sequence>
<dbReference type="AlphaFoldDB" id="A0A518ETT7"/>
<dbReference type="EMBL" id="CP036434">
    <property type="protein sequence ID" value="QDV07500.1"/>
    <property type="molecule type" value="Genomic_DNA"/>
</dbReference>
<keyword evidence="3" id="KW-1185">Reference proteome</keyword>
<keyword evidence="1" id="KW-0812">Transmembrane</keyword>
<organism evidence="2 3">
    <name type="scientific">Saltatorellus ferox</name>
    <dbReference type="NCBI Taxonomy" id="2528018"/>
    <lineage>
        <taxon>Bacteria</taxon>
        <taxon>Pseudomonadati</taxon>
        <taxon>Planctomycetota</taxon>
        <taxon>Planctomycetia</taxon>
        <taxon>Planctomycetia incertae sedis</taxon>
        <taxon>Saltatorellus</taxon>
    </lineage>
</organism>
<dbReference type="OrthoDB" id="128948at2"/>
<feature type="transmembrane region" description="Helical" evidence="1">
    <location>
        <begin position="159"/>
        <end position="178"/>
    </location>
</feature>
<feature type="transmembrane region" description="Helical" evidence="1">
    <location>
        <begin position="26"/>
        <end position="46"/>
    </location>
</feature>
<keyword evidence="1" id="KW-0472">Membrane</keyword>
<keyword evidence="1" id="KW-1133">Transmembrane helix</keyword>
<gene>
    <name evidence="2" type="ORF">Poly30_30260</name>
</gene>
<reference evidence="2 3" key="1">
    <citation type="submission" date="2019-02" db="EMBL/GenBank/DDBJ databases">
        <title>Deep-cultivation of Planctomycetes and their phenomic and genomic characterization uncovers novel biology.</title>
        <authorList>
            <person name="Wiegand S."/>
            <person name="Jogler M."/>
            <person name="Boedeker C."/>
            <person name="Pinto D."/>
            <person name="Vollmers J."/>
            <person name="Rivas-Marin E."/>
            <person name="Kohn T."/>
            <person name="Peeters S.H."/>
            <person name="Heuer A."/>
            <person name="Rast P."/>
            <person name="Oberbeckmann S."/>
            <person name="Bunk B."/>
            <person name="Jeske O."/>
            <person name="Meyerdierks A."/>
            <person name="Storesund J.E."/>
            <person name="Kallscheuer N."/>
            <person name="Luecker S."/>
            <person name="Lage O.M."/>
            <person name="Pohl T."/>
            <person name="Merkel B.J."/>
            <person name="Hornburger P."/>
            <person name="Mueller R.-W."/>
            <person name="Bruemmer F."/>
            <person name="Labrenz M."/>
            <person name="Spormann A.M."/>
            <person name="Op den Camp H."/>
            <person name="Overmann J."/>
            <person name="Amann R."/>
            <person name="Jetten M.S.M."/>
            <person name="Mascher T."/>
            <person name="Medema M.H."/>
            <person name="Devos D.P."/>
            <person name="Kaster A.-K."/>
            <person name="Ovreas L."/>
            <person name="Rohde M."/>
            <person name="Galperin M.Y."/>
            <person name="Jogler C."/>
        </authorList>
    </citation>
    <scope>NUCLEOTIDE SEQUENCE [LARGE SCALE GENOMIC DNA]</scope>
    <source>
        <strain evidence="2 3">Poly30</strain>
    </source>
</reference>
<feature type="transmembrane region" description="Helical" evidence="1">
    <location>
        <begin position="198"/>
        <end position="220"/>
    </location>
</feature>
<protein>
    <recommendedName>
        <fullName evidence="4">ABC-2 family transporter protein</fullName>
    </recommendedName>
</protein>
<dbReference type="RefSeq" id="WP_145198584.1">
    <property type="nucleotide sequence ID" value="NZ_CP036434.1"/>
</dbReference>
<evidence type="ECO:0000313" key="3">
    <source>
        <dbReference type="Proteomes" id="UP000320390"/>
    </source>
</evidence>
<evidence type="ECO:0000313" key="2">
    <source>
        <dbReference type="EMBL" id="QDV07500.1"/>
    </source>
</evidence>
<dbReference type="Proteomes" id="UP000320390">
    <property type="component" value="Chromosome"/>
</dbReference>
<feature type="transmembrane region" description="Helical" evidence="1">
    <location>
        <begin position="52"/>
        <end position="73"/>
    </location>
</feature>
<name>A0A518ETT7_9BACT</name>